<proteinExistence type="predicted"/>
<name>A0A7K1FIQ1_9ACTN</name>
<keyword evidence="2" id="KW-0813">Transport</keyword>
<keyword evidence="3" id="KW-1003">Cell membrane</keyword>
<keyword evidence="5 10" id="KW-1133">Transmembrane helix</keyword>
<evidence type="ECO:0000256" key="2">
    <source>
        <dbReference type="ARBA" id="ARBA00022448"/>
    </source>
</evidence>
<feature type="transmembrane region" description="Helical" evidence="10">
    <location>
        <begin position="402"/>
        <end position="419"/>
    </location>
</feature>
<comment type="subcellular location">
    <subcellularLocation>
        <location evidence="1">Cell membrane</location>
        <topology evidence="1">Multi-pass membrane protein</topology>
    </subcellularLocation>
</comment>
<evidence type="ECO:0000256" key="3">
    <source>
        <dbReference type="ARBA" id="ARBA00022475"/>
    </source>
</evidence>
<keyword evidence="8 10" id="KW-0472">Membrane</keyword>
<dbReference type="InterPro" id="IPR018422">
    <property type="entry name" value="Cation/H_exchanger_CPA1"/>
</dbReference>
<evidence type="ECO:0000256" key="6">
    <source>
        <dbReference type="ARBA" id="ARBA00023053"/>
    </source>
</evidence>
<evidence type="ECO:0000313" key="12">
    <source>
        <dbReference type="EMBL" id="MTD13992.1"/>
    </source>
</evidence>
<dbReference type="PANTHER" id="PTHR10110">
    <property type="entry name" value="SODIUM/HYDROGEN EXCHANGER"/>
    <property type="match status" value="1"/>
</dbReference>
<feature type="transmembrane region" description="Helical" evidence="10">
    <location>
        <begin position="269"/>
        <end position="288"/>
    </location>
</feature>
<evidence type="ECO:0000259" key="11">
    <source>
        <dbReference type="Pfam" id="PF00999"/>
    </source>
</evidence>
<dbReference type="EMBL" id="WLYK01000001">
    <property type="protein sequence ID" value="MTD13992.1"/>
    <property type="molecule type" value="Genomic_DNA"/>
</dbReference>
<comment type="caution">
    <text evidence="12">The sequence shown here is derived from an EMBL/GenBank/DDBJ whole genome shotgun (WGS) entry which is preliminary data.</text>
</comment>
<feature type="transmembrane region" description="Helical" evidence="10">
    <location>
        <begin position="83"/>
        <end position="105"/>
    </location>
</feature>
<feature type="transmembrane region" description="Helical" evidence="10">
    <location>
        <begin position="180"/>
        <end position="201"/>
    </location>
</feature>
<keyword evidence="6" id="KW-0915">Sodium</keyword>
<evidence type="ECO:0000256" key="8">
    <source>
        <dbReference type="ARBA" id="ARBA00023136"/>
    </source>
</evidence>
<evidence type="ECO:0000256" key="9">
    <source>
        <dbReference type="ARBA" id="ARBA00023201"/>
    </source>
</evidence>
<dbReference type="GO" id="GO:0005886">
    <property type="term" value="C:plasma membrane"/>
    <property type="evidence" value="ECO:0007669"/>
    <property type="project" value="UniProtKB-SubCell"/>
</dbReference>
<keyword evidence="7" id="KW-0406">Ion transport</keyword>
<feature type="transmembrane region" description="Helical" evidence="10">
    <location>
        <begin position="29"/>
        <end position="48"/>
    </location>
</feature>
<feature type="transmembrane region" description="Helical" evidence="10">
    <location>
        <begin position="231"/>
        <end position="249"/>
    </location>
</feature>
<reference evidence="12 13" key="1">
    <citation type="submission" date="2019-11" db="EMBL/GenBank/DDBJ databases">
        <authorList>
            <person name="Jiang L.-Q."/>
        </authorList>
    </citation>
    <scope>NUCLEOTIDE SEQUENCE [LARGE SCALE GENOMIC DNA]</scope>
    <source>
        <strain evidence="12 13">YIM 132087</strain>
    </source>
</reference>
<dbReference type="Proteomes" id="UP000460221">
    <property type="component" value="Unassembled WGS sequence"/>
</dbReference>
<dbReference type="RefSeq" id="WP_154767713.1">
    <property type="nucleotide sequence ID" value="NZ_WLYK01000001.1"/>
</dbReference>
<protein>
    <submittedName>
        <fullName evidence="12">Sodium:proton antiporter</fullName>
    </submittedName>
</protein>
<dbReference type="Gene3D" id="6.10.140.1330">
    <property type="match status" value="1"/>
</dbReference>
<feature type="transmembrane region" description="Helical" evidence="10">
    <location>
        <begin position="431"/>
        <end position="455"/>
    </location>
</feature>
<sequence>MTALVIAVAGLLVVAGATALAPRLRIAAPLILVLLGIGVSFLPFVPAVEIDPEWILAGVLPPLLYSASVSMPSMNFRREFPPIASLSVVLVVLSAVGLGAFFHWVIPGLDLWWGIALGAIISPTDAVATSIVKKLGVSGRVVSVLEGESLLNDATALVMLRTAVAATAASISFWGAFGQFLYSVAIAVALGILVGQLNLLLRARVTDATVNTVLSFTVPFLASVPAELLEASGLVAAVIAGLVTGYGAARKLPPRHRLSDNQNWRVIEMVLEGAIFLVMGLELAGLLADVEAEHAGIGRAAVIAACALALTVLIRAVWTVPLLLGLRRRARRSVRLKPRLDALQERFDKNDADGDAADTEWLTRGQRPAPSPVRVERFRTRIRRGLADIDYLLARPMGWRDGGILIWAGMRGAVTLAAAQTLPEDTPQRPFLVLIAFMVATGSLLVQGGTLGWVVGRLRQDADADSRAETDRQRGEVVDLLRRVAGDVQAEHPDVDIRTVWTTVLDAQRAALLDARDDGIYDAEVLRSALLSLDADQISIELRGGGEDF</sequence>
<organism evidence="12 13">
    <name type="scientific">Nakamurella alba</name>
    <dbReference type="NCBI Taxonomy" id="2665158"/>
    <lineage>
        <taxon>Bacteria</taxon>
        <taxon>Bacillati</taxon>
        <taxon>Actinomycetota</taxon>
        <taxon>Actinomycetes</taxon>
        <taxon>Nakamurellales</taxon>
        <taxon>Nakamurellaceae</taxon>
        <taxon>Nakamurella</taxon>
    </lineage>
</organism>
<keyword evidence="9" id="KW-0739">Sodium transport</keyword>
<evidence type="ECO:0000256" key="7">
    <source>
        <dbReference type="ARBA" id="ARBA00023065"/>
    </source>
</evidence>
<evidence type="ECO:0000256" key="4">
    <source>
        <dbReference type="ARBA" id="ARBA00022692"/>
    </source>
</evidence>
<dbReference type="PANTHER" id="PTHR10110:SF86">
    <property type="entry name" value="SODIUM_HYDROGEN EXCHANGER 7"/>
    <property type="match status" value="1"/>
</dbReference>
<evidence type="ECO:0000256" key="1">
    <source>
        <dbReference type="ARBA" id="ARBA00004651"/>
    </source>
</evidence>
<evidence type="ECO:0000256" key="10">
    <source>
        <dbReference type="SAM" id="Phobius"/>
    </source>
</evidence>
<dbReference type="GO" id="GO:0015385">
    <property type="term" value="F:sodium:proton antiporter activity"/>
    <property type="evidence" value="ECO:0007669"/>
    <property type="project" value="InterPro"/>
</dbReference>
<dbReference type="Pfam" id="PF00999">
    <property type="entry name" value="Na_H_Exchanger"/>
    <property type="match status" value="1"/>
</dbReference>
<feature type="transmembrane region" description="Helical" evidence="10">
    <location>
        <begin position="300"/>
        <end position="326"/>
    </location>
</feature>
<accession>A0A7K1FIQ1</accession>
<evidence type="ECO:0000313" key="13">
    <source>
        <dbReference type="Proteomes" id="UP000460221"/>
    </source>
</evidence>
<keyword evidence="13" id="KW-1185">Reference proteome</keyword>
<feature type="domain" description="Cation/H+ exchanger transmembrane" evidence="11">
    <location>
        <begin position="13"/>
        <end position="330"/>
    </location>
</feature>
<dbReference type="AlphaFoldDB" id="A0A7K1FIQ1"/>
<dbReference type="GO" id="GO:0051453">
    <property type="term" value="P:regulation of intracellular pH"/>
    <property type="evidence" value="ECO:0007669"/>
    <property type="project" value="TreeGrafter"/>
</dbReference>
<dbReference type="InterPro" id="IPR006153">
    <property type="entry name" value="Cation/H_exchanger_TM"/>
</dbReference>
<gene>
    <name evidence="12" type="ORF">GIS00_08550</name>
</gene>
<feature type="transmembrane region" description="Helical" evidence="10">
    <location>
        <begin position="111"/>
        <end position="132"/>
    </location>
</feature>
<dbReference type="GO" id="GO:0015386">
    <property type="term" value="F:potassium:proton antiporter activity"/>
    <property type="evidence" value="ECO:0007669"/>
    <property type="project" value="TreeGrafter"/>
</dbReference>
<keyword evidence="4 10" id="KW-0812">Transmembrane</keyword>
<evidence type="ECO:0000256" key="5">
    <source>
        <dbReference type="ARBA" id="ARBA00022989"/>
    </source>
</evidence>
<dbReference type="GO" id="GO:0098719">
    <property type="term" value="P:sodium ion import across plasma membrane"/>
    <property type="evidence" value="ECO:0007669"/>
    <property type="project" value="TreeGrafter"/>
</dbReference>